<dbReference type="PANTHER" id="PTHR43576:SF3">
    <property type="entry name" value="ALPHA-L-ARABINOFURANOSIDASE C"/>
    <property type="match status" value="1"/>
</dbReference>
<dbReference type="KEGG" id="mcad:Pan265_04600"/>
<keyword evidence="2" id="KW-1185">Reference proteome</keyword>
<evidence type="ECO:0000313" key="1">
    <source>
        <dbReference type="EMBL" id="QDU70632.1"/>
    </source>
</evidence>
<proteinExistence type="predicted"/>
<dbReference type="Proteomes" id="UP000320386">
    <property type="component" value="Chromosome"/>
</dbReference>
<dbReference type="PANTHER" id="PTHR43576">
    <property type="entry name" value="ALPHA-L-ARABINOFURANOSIDASE C-RELATED"/>
    <property type="match status" value="1"/>
</dbReference>
<dbReference type="SUPFAM" id="SSF51445">
    <property type="entry name" value="(Trans)glycosidases"/>
    <property type="match status" value="1"/>
</dbReference>
<dbReference type="RefSeq" id="WP_145444792.1">
    <property type="nucleotide sequence ID" value="NZ_CP036280.1"/>
</dbReference>
<dbReference type="InterPro" id="IPR017853">
    <property type="entry name" value="GH"/>
</dbReference>
<dbReference type="AlphaFoldDB" id="A0A518BUG5"/>
<organism evidence="1 2">
    <name type="scientific">Mucisphaera calidilacus</name>
    <dbReference type="NCBI Taxonomy" id="2527982"/>
    <lineage>
        <taxon>Bacteria</taxon>
        <taxon>Pseudomonadati</taxon>
        <taxon>Planctomycetota</taxon>
        <taxon>Phycisphaerae</taxon>
        <taxon>Phycisphaerales</taxon>
        <taxon>Phycisphaeraceae</taxon>
        <taxon>Mucisphaera</taxon>
    </lineage>
</organism>
<dbReference type="Gene3D" id="3.20.20.80">
    <property type="entry name" value="Glycosidases"/>
    <property type="match status" value="1"/>
</dbReference>
<protein>
    <submittedName>
        <fullName evidence="1">Uncharacterized protein</fullName>
    </submittedName>
</protein>
<dbReference type="OrthoDB" id="240818at2"/>
<sequence length="769" mass="83799">MLQTCMSRCGALAVVVLLMCGSWVGGALLEVHFGHYADVQLVEADWKVGRWPIGPMSNRVQKASGERGVMLVASQPKGGGEGPGFGQTSLTHRTYKVGLGPGSEASIDVSVSSYPTFQYVDRAAAQIGFGFTGQGGDPSIQAIVGCVKERGRRGRVSARVELRAGGETEVIYEGQTEGPSSLEGKTLRLEVDDASVRLTLDGETLLGAAEVDHGIDWSSSSLTETALLPTVRAMKLYGNDPYRIGVARLMADQVSGGLAQASLGTDVEEQLSSSPWAAYPLVRPPSRVTARLGEEREIARDYVGMNGNLTAVSQFWDNRDLSDAMRQLNLGNLRYPAGTIGNYWDWDTGWLDRNAPRDRMMHWVQGMVEDSRTYTLENYAKGQKRLGFTPVFMLNMVTKDLENQLGQLRRAERLGMPVKYVELGNEYFFGIGAEPLVHVKFPTPEAYAEACNVWTSAIKAEFPEAKVAVIGSDGGPPHVSERRRTWNQHVIPHLSDEVDAVTLHPYAGVGLLPGGPRPWGSAEQQNEQARLLQDPEAVQFMMLVPHEEWGHIRHSFPELTPYDLWLTEFNVNDRMGGVRHTWAQGLALSSMLSVFLEDENVTLLCFHNPYGGNLFNALHDRNGSTFDGLLVKDADAKAEPLAVTPTGLVMSLFGHAANGRDRVASVDFGGEVELEVEGGSSPLPLIRGWRFSDSGGELGPRGVLLNLTPDAVEVDVRSLGITEDVGLQYSGAPTLYMSSPELLDRAELRLSSSLRLPGYSITILGSDGR</sequence>
<reference evidence="1 2" key="1">
    <citation type="submission" date="2019-02" db="EMBL/GenBank/DDBJ databases">
        <title>Deep-cultivation of Planctomycetes and their phenomic and genomic characterization uncovers novel biology.</title>
        <authorList>
            <person name="Wiegand S."/>
            <person name="Jogler M."/>
            <person name="Boedeker C."/>
            <person name="Pinto D."/>
            <person name="Vollmers J."/>
            <person name="Rivas-Marin E."/>
            <person name="Kohn T."/>
            <person name="Peeters S.H."/>
            <person name="Heuer A."/>
            <person name="Rast P."/>
            <person name="Oberbeckmann S."/>
            <person name="Bunk B."/>
            <person name="Jeske O."/>
            <person name="Meyerdierks A."/>
            <person name="Storesund J.E."/>
            <person name="Kallscheuer N."/>
            <person name="Luecker S."/>
            <person name="Lage O.M."/>
            <person name="Pohl T."/>
            <person name="Merkel B.J."/>
            <person name="Hornburger P."/>
            <person name="Mueller R.-W."/>
            <person name="Bruemmer F."/>
            <person name="Labrenz M."/>
            <person name="Spormann A.M."/>
            <person name="Op den Camp H."/>
            <person name="Overmann J."/>
            <person name="Amann R."/>
            <person name="Jetten M.S.M."/>
            <person name="Mascher T."/>
            <person name="Medema M.H."/>
            <person name="Devos D.P."/>
            <person name="Kaster A.-K."/>
            <person name="Ovreas L."/>
            <person name="Rohde M."/>
            <person name="Galperin M.Y."/>
            <person name="Jogler C."/>
        </authorList>
    </citation>
    <scope>NUCLEOTIDE SEQUENCE [LARGE SCALE GENOMIC DNA]</scope>
    <source>
        <strain evidence="1 2">Pan265</strain>
    </source>
</reference>
<dbReference type="EMBL" id="CP036280">
    <property type="protein sequence ID" value="QDU70632.1"/>
    <property type="molecule type" value="Genomic_DNA"/>
</dbReference>
<gene>
    <name evidence="1" type="ORF">Pan265_04600</name>
</gene>
<name>A0A518BUG5_9BACT</name>
<accession>A0A518BUG5</accession>
<evidence type="ECO:0000313" key="2">
    <source>
        <dbReference type="Proteomes" id="UP000320386"/>
    </source>
</evidence>
<dbReference type="GO" id="GO:0000272">
    <property type="term" value="P:polysaccharide catabolic process"/>
    <property type="evidence" value="ECO:0007669"/>
    <property type="project" value="TreeGrafter"/>
</dbReference>